<sequence length="84" mass="9929">MERHTIQFVNWVLTNQRPIYFVKKIIFGDEAHFQFSGYVNKQNNYQIWGNENPREAWKKMHPRQVTVRSGFWAGGVITKSLCVG</sequence>
<gene>
    <name evidence="1" type="ORF">FWK35_00000142</name>
</gene>
<dbReference type="GO" id="GO:0003676">
    <property type="term" value="F:nucleic acid binding"/>
    <property type="evidence" value="ECO:0007669"/>
    <property type="project" value="InterPro"/>
</dbReference>
<protein>
    <submittedName>
        <fullName evidence="1">DUF4817 domain-containing protein</fullName>
    </submittedName>
</protein>
<evidence type="ECO:0000313" key="2">
    <source>
        <dbReference type="Proteomes" id="UP000478052"/>
    </source>
</evidence>
<dbReference type="Proteomes" id="UP000478052">
    <property type="component" value="Unassembled WGS sequence"/>
</dbReference>
<evidence type="ECO:0000313" key="1">
    <source>
        <dbReference type="EMBL" id="KAF0773916.1"/>
    </source>
</evidence>
<dbReference type="InterPro" id="IPR036397">
    <property type="entry name" value="RNaseH_sf"/>
</dbReference>
<dbReference type="EMBL" id="VUJU01000020">
    <property type="protein sequence ID" value="KAF0773916.1"/>
    <property type="molecule type" value="Genomic_DNA"/>
</dbReference>
<organism evidence="1 2">
    <name type="scientific">Aphis craccivora</name>
    <name type="common">Cowpea aphid</name>
    <dbReference type="NCBI Taxonomy" id="307492"/>
    <lineage>
        <taxon>Eukaryota</taxon>
        <taxon>Metazoa</taxon>
        <taxon>Ecdysozoa</taxon>
        <taxon>Arthropoda</taxon>
        <taxon>Hexapoda</taxon>
        <taxon>Insecta</taxon>
        <taxon>Pterygota</taxon>
        <taxon>Neoptera</taxon>
        <taxon>Paraneoptera</taxon>
        <taxon>Hemiptera</taxon>
        <taxon>Sternorrhyncha</taxon>
        <taxon>Aphidomorpha</taxon>
        <taxon>Aphidoidea</taxon>
        <taxon>Aphididae</taxon>
        <taxon>Aphidini</taxon>
        <taxon>Aphis</taxon>
        <taxon>Aphis</taxon>
    </lineage>
</organism>
<dbReference type="Gene3D" id="3.30.420.10">
    <property type="entry name" value="Ribonuclease H-like superfamily/Ribonuclease H"/>
    <property type="match status" value="1"/>
</dbReference>
<name>A0A6G0ZQR7_APHCR</name>
<reference evidence="1 2" key="1">
    <citation type="submission" date="2019-08" db="EMBL/GenBank/DDBJ databases">
        <title>Whole genome of Aphis craccivora.</title>
        <authorList>
            <person name="Voronova N.V."/>
            <person name="Shulinski R.S."/>
            <person name="Bandarenka Y.V."/>
            <person name="Zhorov D.G."/>
            <person name="Warner D."/>
        </authorList>
    </citation>
    <scope>NUCLEOTIDE SEQUENCE [LARGE SCALE GENOMIC DNA]</scope>
    <source>
        <strain evidence="1">180601</strain>
        <tissue evidence="1">Whole Body</tissue>
    </source>
</reference>
<dbReference type="AlphaFoldDB" id="A0A6G0ZQR7"/>
<comment type="caution">
    <text evidence="1">The sequence shown here is derived from an EMBL/GenBank/DDBJ whole genome shotgun (WGS) entry which is preliminary data.</text>
</comment>
<accession>A0A6G0ZQR7</accession>
<keyword evidence="2" id="KW-1185">Reference proteome</keyword>
<dbReference type="OrthoDB" id="10045385at2759"/>
<proteinExistence type="predicted"/>